<feature type="domain" description="Gal80p-like C-terminal" evidence="2">
    <location>
        <begin position="146"/>
        <end position="293"/>
    </location>
</feature>
<dbReference type="Pfam" id="PF22685">
    <property type="entry name" value="Gal80p_C-like"/>
    <property type="match status" value="1"/>
</dbReference>
<dbReference type="InterPro" id="IPR000683">
    <property type="entry name" value="Gfo/Idh/MocA-like_OxRdtase_N"/>
</dbReference>
<dbReference type="InterPro" id="IPR051317">
    <property type="entry name" value="Gfo/Idh/MocA_oxidoreduct"/>
</dbReference>
<accession>A0A4R8Q0R0</accession>
<evidence type="ECO:0000259" key="2">
    <source>
        <dbReference type="Pfam" id="PF22685"/>
    </source>
</evidence>
<dbReference type="AlphaFoldDB" id="A0A4R8Q0R0"/>
<dbReference type="Proteomes" id="UP000295083">
    <property type="component" value="Unassembled WGS sequence"/>
</dbReference>
<dbReference type="GO" id="GO:0000166">
    <property type="term" value="F:nucleotide binding"/>
    <property type="evidence" value="ECO:0007669"/>
    <property type="project" value="InterPro"/>
</dbReference>
<name>A0A4R8Q0R0_9PEZI</name>
<proteinExistence type="predicted"/>
<sequence>MSPIRVGIIGLSAKPPGMAAGAWASSSLLPAFQKSPDYEIVALCNSSLEAAQRSIEFHQLPESTKAYGDPEQLANDHDVDLVVVSVVVTKHLQLALPALKKQKKKVFVEWPLGKSVEEAQQMRDVAKANCVETIVGLQARGDPCDIRLKEIIQSGEIGKVTSTTVLGAVPAFPPEFWTEDTKQYLDIETGANAFHVIFGHFLHSFTHALGNFDVDTISSLFHIDKPTVAVYTTNGGSIADPAHPKTAPDDILVQGKLENGAAASIVFRSTQTPVEDVGLRWIITGTKGEVEVTSGTGNWQANTPTKKLKVRVFGSEAREVNVKTEGMADDLSRMERLGANTAFILDAFAKGKREIYADFEAALENHVLLEEILKRAH</sequence>
<keyword evidence="4" id="KW-1185">Reference proteome</keyword>
<dbReference type="EMBL" id="QAPG01000141">
    <property type="protein sequence ID" value="TDZ30196.1"/>
    <property type="molecule type" value="Genomic_DNA"/>
</dbReference>
<dbReference type="PANTHER" id="PTHR43708">
    <property type="entry name" value="CONSERVED EXPRESSED OXIDOREDUCTASE (EUROFUNG)"/>
    <property type="match status" value="1"/>
</dbReference>
<evidence type="ECO:0000259" key="1">
    <source>
        <dbReference type="Pfam" id="PF01408"/>
    </source>
</evidence>
<dbReference type="SUPFAM" id="SSF51735">
    <property type="entry name" value="NAD(P)-binding Rossmann-fold domains"/>
    <property type="match status" value="1"/>
</dbReference>
<organism evidence="3 4">
    <name type="scientific">Colletotrichum spinosum</name>
    <dbReference type="NCBI Taxonomy" id="1347390"/>
    <lineage>
        <taxon>Eukaryota</taxon>
        <taxon>Fungi</taxon>
        <taxon>Dikarya</taxon>
        <taxon>Ascomycota</taxon>
        <taxon>Pezizomycotina</taxon>
        <taxon>Sordariomycetes</taxon>
        <taxon>Hypocreomycetidae</taxon>
        <taxon>Glomerellales</taxon>
        <taxon>Glomerellaceae</taxon>
        <taxon>Colletotrichum</taxon>
        <taxon>Colletotrichum orbiculare species complex</taxon>
    </lineage>
</organism>
<evidence type="ECO:0000313" key="4">
    <source>
        <dbReference type="Proteomes" id="UP000295083"/>
    </source>
</evidence>
<dbReference type="Gene3D" id="3.30.360.10">
    <property type="entry name" value="Dihydrodipicolinate Reductase, domain 2"/>
    <property type="match status" value="1"/>
</dbReference>
<gene>
    <name evidence="3" type="ORF">C8035_v003176</name>
</gene>
<dbReference type="PANTHER" id="PTHR43708:SF1">
    <property type="entry name" value="GALACTOSE_LACTOSE METABOLISM REGULATORY PROTEIN GAL80"/>
    <property type="match status" value="1"/>
</dbReference>
<comment type="caution">
    <text evidence="3">The sequence shown here is derived from an EMBL/GenBank/DDBJ whole genome shotgun (WGS) entry which is preliminary data.</text>
</comment>
<protein>
    <submittedName>
        <fullName evidence="3">Galactose/lactose metabolism regulatory protein GAL80</fullName>
    </submittedName>
</protein>
<dbReference type="SUPFAM" id="SSF55347">
    <property type="entry name" value="Glyceraldehyde-3-phosphate dehydrogenase-like, C-terminal domain"/>
    <property type="match status" value="1"/>
</dbReference>
<feature type="domain" description="Gfo/Idh/MocA-like oxidoreductase N-terminal" evidence="1">
    <location>
        <begin position="23"/>
        <end position="134"/>
    </location>
</feature>
<dbReference type="Pfam" id="PF01408">
    <property type="entry name" value="GFO_IDH_MocA"/>
    <property type="match status" value="1"/>
</dbReference>
<reference evidence="3 4" key="1">
    <citation type="submission" date="2018-11" db="EMBL/GenBank/DDBJ databases">
        <title>Genome sequence and assembly of Colletotrichum spinosum.</title>
        <authorList>
            <person name="Gan P."/>
            <person name="Shirasu K."/>
        </authorList>
    </citation>
    <scope>NUCLEOTIDE SEQUENCE [LARGE SCALE GENOMIC DNA]</scope>
    <source>
        <strain evidence="3 4">CBS 515.97</strain>
    </source>
</reference>
<dbReference type="Gene3D" id="3.40.50.720">
    <property type="entry name" value="NAD(P)-binding Rossmann-like Domain"/>
    <property type="match status" value="1"/>
</dbReference>
<dbReference type="InterPro" id="IPR055080">
    <property type="entry name" value="Gal80p-like_C"/>
</dbReference>
<evidence type="ECO:0000313" key="3">
    <source>
        <dbReference type="EMBL" id="TDZ30196.1"/>
    </source>
</evidence>
<dbReference type="InterPro" id="IPR036291">
    <property type="entry name" value="NAD(P)-bd_dom_sf"/>
</dbReference>